<organism evidence="1 2">
    <name type="scientific">Burkholderia cepacia</name>
    <name type="common">Pseudomonas cepacia</name>
    <dbReference type="NCBI Taxonomy" id="292"/>
    <lineage>
        <taxon>Bacteria</taxon>
        <taxon>Pseudomonadati</taxon>
        <taxon>Pseudomonadota</taxon>
        <taxon>Betaproteobacteria</taxon>
        <taxon>Burkholderiales</taxon>
        <taxon>Burkholderiaceae</taxon>
        <taxon>Burkholderia</taxon>
        <taxon>Burkholderia cepacia complex</taxon>
    </lineage>
</organism>
<dbReference type="Proteomes" id="UP000218103">
    <property type="component" value="Chromosome 2"/>
</dbReference>
<accession>A0ABM6P1W0</accession>
<evidence type="ECO:0000313" key="2">
    <source>
        <dbReference type="Proteomes" id="UP000218103"/>
    </source>
</evidence>
<reference evidence="2" key="1">
    <citation type="submission" date="2017-09" db="EMBL/GenBank/DDBJ databases">
        <title>FDA dAtabase for Regulatory Grade micrObial Sequences (FDA-ARGOS): Supporting development and validation of Infectious Disease Dx tests.</title>
        <authorList>
            <person name="Minogue T."/>
            <person name="Wolcott M."/>
            <person name="Wasieloski L."/>
            <person name="Aguilar W."/>
            <person name="Moore D."/>
            <person name="Tallon L.J."/>
            <person name="Sadzewicz L."/>
            <person name="Ott S."/>
            <person name="Zhao X."/>
            <person name="Nagaraj S."/>
            <person name="Vavikolanu K."/>
            <person name="Aluvathingal J."/>
            <person name="Nadendla S."/>
            <person name="Sichtig H."/>
        </authorList>
    </citation>
    <scope>NUCLEOTIDE SEQUENCE [LARGE SCALE GENOMIC DNA]</scope>
    <source>
        <strain evidence="2">FDAARGOS_388</strain>
    </source>
</reference>
<dbReference type="RefSeq" id="WP_080982034.1">
    <property type="nucleotide sequence ID" value="NZ_BCNU01000002.1"/>
</dbReference>
<protein>
    <submittedName>
        <fullName evidence="1">Uncharacterized protein</fullName>
    </submittedName>
</protein>
<gene>
    <name evidence="1" type="ORF">CO711_27720</name>
</gene>
<name>A0ABM6P1W0_BURCE</name>
<evidence type="ECO:0000313" key="1">
    <source>
        <dbReference type="EMBL" id="ATF81163.1"/>
    </source>
</evidence>
<sequence>MKVVENCWDCLAAFDCQYGAHFFDGEDAHIYVNDWLGVFGAMEDDFCKKNEDGFVGHCVLVFRGVSKFDFVVTPYDRVDGIVSWKNPISFNYVGKRGGGEQAYELAGSLRGFASSVGIYVESRGFELHILAEDEPSRRSHV</sequence>
<keyword evidence="2" id="KW-1185">Reference proteome</keyword>
<dbReference type="EMBL" id="CP023521">
    <property type="protein sequence ID" value="ATF81163.1"/>
    <property type="molecule type" value="Genomic_DNA"/>
</dbReference>
<proteinExistence type="predicted"/>